<dbReference type="SUPFAM" id="SSF53474">
    <property type="entry name" value="alpha/beta-Hydrolases"/>
    <property type="match status" value="1"/>
</dbReference>
<dbReference type="RefSeq" id="WP_204868714.1">
    <property type="nucleotide sequence ID" value="NZ_JAFBBK010000001.1"/>
</dbReference>
<sequence>MTLHTAVLPGERRRATVFLHGLGSAGVAAFGTVAAGLDDRLRLLPDLLGFGNSADVPTDGYTLDDHALAVARMLDQHGLVGLDVVGHSMGGSIAIVLSRARPDLVRRLTVLEPNLLPFDGDASVEIAGQSEEDFATQGVTSLIARADAEWAETLRRADPVALHRSAVSLCVGPRDTTVLDILLASHLPRTLVYGSRTGEPAQSGRLRRAGVEVVEIPNAGHVMMADEPAAVIEVLR</sequence>
<evidence type="ECO:0000313" key="2">
    <source>
        <dbReference type="EMBL" id="MBM7415727.1"/>
    </source>
</evidence>
<gene>
    <name evidence="2" type="ORF">JOE42_002460</name>
</gene>
<dbReference type="PANTHER" id="PTHR43194">
    <property type="entry name" value="HYDROLASE ALPHA/BETA FOLD FAMILY"/>
    <property type="match status" value="1"/>
</dbReference>
<proteinExistence type="predicted"/>
<comment type="caution">
    <text evidence="2">The sequence shown here is derived from an EMBL/GenBank/DDBJ whole genome shotgun (WGS) entry which is preliminary data.</text>
</comment>
<dbReference type="EMBL" id="JAFBBK010000001">
    <property type="protein sequence ID" value="MBM7415727.1"/>
    <property type="molecule type" value="Genomic_DNA"/>
</dbReference>
<dbReference type="InterPro" id="IPR000073">
    <property type="entry name" value="AB_hydrolase_1"/>
</dbReference>
<accession>A0ABS2KUV4</accession>
<dbReference type="InterPro" id="IPR029058">
    <property type="entry name" value="AB_hydrolase_fold"/>
</dbReference>
<name>A0ABS2KUV4_9NOCA</name>
<evidence type="ECO:0000259" key="1">
    <source>
        <dbReference type="Pfam" id="PF12697"/>
    </source>
</evidence>
<organism evidence="2 3">
    <name type="scientific">Rhodococcoides corynebacterioides</name>
    <dbReference type="NCBI Taxonomy" id="53972"/>
    <lineage>
        <taxon>Bacteria</taxon>
        <taxon>Bacillati</taxon>
        <taxon>Actinomycetota</taxon>
        <taxon>Actinomycetes</taxon>
        <taxon>Mycobacteriales</taxon>
        <taxon>Nocardiaceae</taxon>
        <taxon>Rhodococcoides</taxon>
    </lineage>
</organism>
<dbReference type="PANTHER" id="PTHR43194:SF2">
    <property type="entry name" value="PEROXISOMAL MEMBRANE PROTEIN LPX1"/>
    <property type="match status" value="1"/>
</dbReference>
<feature type="domain" description="AB hydrolase-1" evidence="1">
    <location>
        <begin position="17"/>
        <end position="233"/>
    </location>
</feature>
<dbReference type="Proteomes" id="UP000703038">
    <property type="component" value="Unassembled WGS sequence"/>
</dbReference>
<dbReference type="Pfam" id="PF12697">
    <property type="entry name" value="Abhydrolase_6"/>
    <property type="match status" value="1"/>
</dbReference>
<evidence type="ECO:0000313" key="3">
    <source>
        <dbReference type="Proteomes" id="UP000703038"/>
    </source>
</evidence>
<protein>
    <submittedName>
        <fullName evidence="2">Pimeloyl-ACP methyl ester carboxylesterase</fullName>
    </submittedName>
</protein>
<dbReference type="PRINTS" id="PR00111">
    <property type="entry name" value="ABHYDROLASE"/>
</dbReference>
<keyword evidence="3" id="KW-1185">Reference proteome</keyword>
<dbReference type="Gene3D" id="3.40.50.1820">
    <property type="entry name" value="alpha/beta hydrolase"/>
    <property type="match status" value="1"/>
</dbReference>
<reference evidence="2 3" key="1">
    <citation type="submission" date="2021-01" db="EMBL/GenBank/DDBJ databases">
        <title>Genomics of switchgrass bacterial isolates.</title>
        <authorList>
            <person name="Shade A."/>
        </authorList>
    </citation>
    <scope>NUCLEOTIDE SEQUENCE [LARGE SCALE GENOMIC DNA]</scope>
    <source>
        <strain evidence="2 3">PvP111</strain>
    </source>
</reference>
<dbReference type="InterPro" id="IPR050228">
    <property type="entry name" value="Carboxylesterase_BioH"/>
</dbReference>